<keyword evidence="2" id="KW-1185">Reference proteome</keyword>
<protein>
    <submittedName>
        <fullName evidence="1">Uncharacterized protein</fullName>
    </submittedName>
</protein>
<accession>V8NT94</accession>
<sequence length="122" mass="13883">MQALSEFTLNVTRVLHMRHVLSAEELLFSDSPETFAWISPNGVSVKPEMKIFDSMSHVNADTTKPLESSDMHIDLYTITDTAVEFPKWTAFMNWKSRKHPLQGTAHIQSCLATAQDESIRIF</sequence>
<gene>
    <name evidence="1" type="ORF">L345_09470</name>
</gene>
<proteinExistence type="predicted"/>
<dbReference type="AlphaFoldDB" id="V8NT94"/>
<reference evidence="1 2" key="1">
    <citation type="journal article" date="2013" name="Proc. Natl. Acad. Sci. U.S.A.">
        <title>The king cobra genome reveals dynamic gene evolution and adaptation in the snake venom system.</title>
        <authorList>
            <person name="Vonk F.J."/>
            <person name="Casewell N.R."/>
            <person name="Henkel C.V."/>
            <person name="Heimberg A.M."/>
            <person name="Jansen H.J."/>
            <person name="McCleary R.J."/>
            <person name="Kerkkamp H.M."/>
            <person name="Vos R.A."/>
            <person name="Guerreiro I."/>
            <person name="Calvete J.J."/>
            <person name="Wuster W."/>
            <person name="Woods A.E."/>
            <person name="Logan J.M."/>
            <person name="Harrison R.A."/>
            <person name="Castoe T.A."/>
            <person name="de Koning A.P."/>
            <person name="Pollock D.D."/>
            <person name="Yandell M."/>
            <person name="Calderon D."/>
            <person name="Renjifo C."/>
            <person name="Currier R.B."/>
            <person name="Salgado D."/>
            <person name="Pla D."/>
            <person name="Sanz L."/>
            <person name="Hyder A.S."/>
            <person name="Ribeiro J.M."/>
            <person name="Arntzen J.W."/>
            <person name="van den Thillart G.E."/>
            <person name="Boetzer M."/>
            <person name="Pirovano W."/>
            <person name="Dirks R.P."/>
            <person name="Spaink H.P."/>
            <person name="Duboule D."/>
            <person name="McGlinn E."/>
            <person name="Kini R.M."/>
            <person name="Richardson M.K."/>
        </authorList>
    </citation>
    <scope>NUCLEOTIDE SEQUENCE</scope>
    <source>
        <tissue evidence="1">Blood</tissue>
    </source>
</reference>
<dbReference type="EMBL" id="AZIM01002118">
    <property type="protein sequence ID" value="ETE64767.1"/>
    <property type="molecule type" value="Genomic_DNA"/>
</dbReference>
<evidence type="ECO:0000313" key="2">
    <source>
        <dbReference type="Proteomes" id="UP000018936"/>
    </source>
</evidence>
<comment type="caution">
    <text evidence="1">The sequence shown here is derived from an EMBL/GenBank/DDBJ whole genome shotgun (WGS) entry which is preliminary data.</text>
</comment>
<dbReference type="Proteomes" id="UP000018936">
    <property type="component" value="Unassembled WGS sequence"/>
</dbReference>
<evidence type="ECO:0000313" key="1">
    <source>
        <dbReference type="EMBL" id="ETE64767.1"/>
    </source>
</evidence>
<feature type="non-terminal residue" evidence="1">
    <location>
        <position position="1"/>
    </location>
</feature>
<organism evidence="1 2">
    <name type="scientific">Ophiophagus hannah</name>
    <name type="common">King cobra</name>
    <name type="synonym">Naja hannah</name>
    <dbReference type="NCBI Taxonomy" id="8665"/>
    <lineage>
        <taxon>Eukaryota</taxon>
        <taxon>Metazoa</taxon>
        <taxon>Chordata</taxon>
        <taxon>Craniata</taxon>
        <taxon>Vertebrata</taxon>
        <taxon>Euteleostomi</taxon>
        <taxon>Lepidosauria</taxon>
        <taxon>Squamata</taxon>
        <taxon>Bifurcata</taxon>
        <taxon>Unidentata</taxon>
        <taxon>Episquamata</taxon>
        <taxon>Toxicofera</taxon>
        <taxon>Serpentes</taxon>
        <taxon>Colubroidea</taxon>
        <taxon>Elapidae</taxon>
        <taxon>Elapinae</taxon>
        <taxon>Ophiophagus</taxon>
    </lineage>
</organism>
<name>V8NT94_OPHHA</name>